<dbReference type="InterPro" id="IPR050523">
    <property type="entry name" value="AKR_Detox_Biosynth"/>
</dbReference>
<name>A0ABU1ENY0_9FLAO</name>
<dbReference type="EMBL" id="JAVJIU010000002">
    <property type="protein sequence ID" value="MDR5590096.1"/>
    <property type="molecule type" value="Genomic_DNA"/>
</dbReference>
<evidence type="ECO:0000313" key="3">
    <source>
        <dbReference type="Proteomes" id="UP001257234"/>
    </source>
</evidence>
<dbReference type="InterPro" id="IPR036812">
    <property type="entry name" value="NAD(P)_OxRdtase_dom_sf"/>
</dbReference>
<protein>
    <submittedName>
        <fullName evidence="2">Aldo/keto reductase</fullName>
    </submittedName>
</protein>
<evidence type="ECO:0000259" key="1">
    <source>
        <dbReference type="Pfam" id="PF00248"/>
    </source>
</evidence>
<organism evidence="2 3">
    <name type="scientific">Christiangramia sediminicola</name>
    <dbReference type="NCBI Taxonomy" id="3073267"/>
    <lineage>
        <taxon>Bacteria</taxon>
        <taxon>Pseudomonadati</taxon>
        <taxon>Bacteroidota</taxon>
        <taxon>Flavobacteriia</taxon>
        <taxon>Flavobacteriales</taxon>
        <taxon>Flavobacteriaceae</taxon>
        <taxon>Christiangramia</taxon>
    </lineage>
</organism>
<dbReference type="Gene3D" id="3.20.20.100">
    <property type="entry name" value="NADP-dependent oxidoreductase domain"/>
    <property type="match status" value="1"/>
</dbReference>
<dbReference type="PANTHER" id="PTHR43364">
    <property type="entry name" value="NADH-SPECIFIC METHYLGLYOXAL REDUCTASE-RELATED"/>
    <property type="match status" value="1"/>
</dbReference>
<gene>
    <name evidence="2" type="ORF">RE431_05565</name>
</gene>
<accession>A0ABU1ENY0</accession>
<dbReference type="InterPro" id="IPR023210">
    <property type="entry name" value="NADP_OxRdtase_dom"/>
</dbReference>
<evidence type="ECO:0000313" key="2">
    <source>
        <dbReference type="EMBL" id="MDR5590096.1"/>
    </source>
</evidence>
<proteinExistence type="predicted"/>
<reference evidence="3" key="1">
    <citation type="submission" date="2023-07" db="EMBL/GenBank/DDBJ databases">
        <title>Christiangramia sp. SM2212., a novel bacterium of the family Flavobacteriaceae isolated from the sea sediment.</title>
        <authorList>
            <person name="Wang J."/>
            <person name="Zhang X."/>
        </authorList>
    </citation>
    <scope>NUCLEOTIDE SEQUENCE [LARGE SCALE GENOMIC DNA]</scope>
    <source>
        <strain evidence="3">SM2212</strain>
    </source>
</reference>
<feature type="domain" description="NADP-dependent oxidoreductase" evidence="1">
    <location>
        <begin position="15"/>
        <end position="314"/>
    </location>
</feature>
<dbReference type="Pfam" id="PF00248">
    <property type="entry name" value="Aldo_ket_red"/>
    <property type="match status" value="1"/>
</dbReference>
<dbReference type="Proteomes" id="UP001257234">
    <property type="component" value="Unassembled WGS sequence"/>
</dbReference>
<sequence>MELRRLGNTDLKTAPIVFGGNVFGWTTNEKESFDLLDEFLDMGFNMIDTADVYSKWADGNKGGESESIIGKHLKIRGNRHKIVLATKVGSSMKQGGNSNLSKAYILNQVEESLRRLQTDHIDLYFTHKDDENTPIEETLEAYEKLIDQGKVRYIGASNLSASRLKNSLEISEKENLPKYEVFQPEYSLVNRKDFEGEILKICKDHHLGVTSYFSLASGFLTGKYSSKKEISGSSREMFLKDYFDDRGQKILADLKDISDHRNKSQAGIALRWIIQRPGITAPIASTTNSEQFTSFKEAISFELSRDEMEKLNQASS</sequence>
<dbReference type="SUPFAM" id="SSF51430">
    <property type="entry name" value="NAD(P)-linked oxidoreductase"/>
    <property type="match status" value="1"/>
</dbReference>
<comment type="caution">
    <text evidence="2">The sequence shown here is derived from an EMBL/GenBank/DDBJ whole genome shotgun (WGS) entry which is preliminary data.</text>
</comment>
<dbReference type="CDD" id="cd19081">
    <property type="entry name" value="AKR_AKR9C1"/>
    <property type="match status" value="1"/>
</dbReference>
<dbReference type="RefSeq" id="WP_309560977.1">
    <property type="nucleotide sequence ID" value="NZ_JAVJIU010000002.1"/>
</dbReference>
<keyword evidence="3" id="KW-1185">Reference proteome</keyword>
<dbReference type="PANTHER" id="PTHR43364:SF6">
    <property type="entry name" value="OXIDOREDUCTASE-RELATED"/>
    <property type="match status" value="1"/>
</dbReference>